<dbReference type="Pfam" id="PF13041">
    <property type="entry name" value="PPR_2"/>
    <property type="match status" value="1"/>
</dbReference>
<accession>A0AAW1XGR0</accession>
<comment type="caution">
    <text evidence="3">The sequence shown here is derived from an EMBL/GenBank/DDBJ whole genome shotgun (WGS) entry which is preliminary data.</text>
</comment>
<dbReference type="AlphaFoldDB" id="A0AAW1XGR0"/>
<evidence type="ECO:0000256" key="2">
    <source>
        <dbReference type="PROSITE-ProRule" id="PRU00708"/>
    </source>
</evidence>
<dbReference type="InterPro" id="IPR046960">
    <property type="entry name" value="PPR_At4g14850-like_plant"/>
</dbReference>
<reference evidence="3 4" key="1">
    <citation type="journal article" date="2023" name="G3 (Bethesda)">
        <title>A chromosome-length genome assembly and annotation of blackberry (Rubus argutus, cv. 'Hillquist').</title>
        <authorList>
            <person name="Bruna T."/>
            <person name="Aryal R."/>
            <person name="Dudchenko O."/>
            <person name="Sargent D.J."/>
            <person name="Mead D."/>
            <person name="Buti M."/>
            <person name="Cavallini A."/>
            <person name="Hytonen T."/>
            <person name="Andres J."/>
            <person name="Pham M."/>
            <person name="Weisz D."/>
            <person name="Mascagni F."/>
            <person name="Usai G."/>
            <person name="Natali L."/>
            <person name="Bassil N."/>
            <person name="Fernandez G.E."/>
            <person name="Lomsadze A."/>
            <person name="Armour M."/>
            <person name="Olukolu B."/>
            <person name="Poorten T."/>
            <person name="Britton C."/>
            <person name="Davik J."/>
            <person name="Ashrafi H."/>
            <person name="Aiden E.L."/>
            <person name="Borodovsky M."/>
            <person name="Worthington M."/>
        </authorList>
    </citation>
    <scope>NUCLEOTIDE SEQUENCE [LARGE SCALE GENOMIC DNA]</scope>
    <source>
        <strain evidence="3">PI 553951</strain>
    </source>
</reference>
<dbReference type="PANTHER" id="PTHR47926:SF442">
    <property type="entry name" value="PUTATIVE-RELATED"/>
    <property type="match status" value="1"/>
</dbReference>
<dbReference type="NCBIfam" id="TIGR00756">
    <property type="entry name" value="PPR"/>
    <property type="match status" value="2"/>
</dbReference>
<feature type="repeat" description="PPR" evidence="2">
    <location>
        <begin position="74"/>
        <end position="108"/>
    </location>
</feature>
<protein>
    <recommendedName>
        <fullName evidence="5">Pentatricopeptide repeat-containing protein</fullName>
    </recommendedName>
</protein>
<keyword evidence="1" id="KW-0677">Repeat</keyword>
<proteinExistence type="predicted"/>
<keyword evidence="4" id="KW-1185">Reference proteome</keyword>
<gene>
    <name evidence="3" type="ORF">M0R45_022417</name>
</gene>
<name>A0AAW1XGR0_RUBAR</name>
<evidence type="ECO:0008006" key="5">
    <source>
        <dbReference type="Google" id="ProtNLM"/>
    </source>
</evidence>
<dbReference type="PROSITE" id="PS51375">
    <property type="entry name" value="PPR"/>
    <property type="match status" value="1"/>
</dbReference>
<sequence>MYENGHERTLECCNSLMTSMLHCGVIEDVMEMYGFMVDEGIGVDEVSCSLIEAYARCGHVKLSRQVFDELPSPNVICFTSIIHGYARNGMGSVGLHLLKEMVAKGFKPDEVTILCVLSGCNQSGRAGLLEAAEELLQKAPEKGDSVIVELIVAKEFHTAMQIREFAIAQQVTKDIGHSLVEINSQSHR</sequence>
<dbReference type="GO" id="GO:0003723">
    <property type="term" value="F:RNA binding"/>
    <property type="evidence" value="ECO:0007669"/>
    <property type="project" value="InterPro"/>
</dbReference>
<evidence type="ECO:0000313" key="4">
    <source>
        <dbReference type="Proteomes" id="UP001457282"/>
    </source>
</evidence>
<organism evidence="3 4">
    <name type="scientific">Rubus argutus</name>
    <name type="common">Southern blackberry</name>
    <dbReference type="NCBI Taxonomy" id="59490"/>
    <lineage>
        <taxon>Eukaryota</taxon>
        <taxon>Viridiplantae</taxon>
        <taxon>Streptophyta</taxon>
        <taxon>Embryophyta</taxon>
        <taxon>Tracheophyta</taxon>
        <taxon>Spermatophyta</taxon>
        <taxon>Magnoliopsida</taxon>
        <taxon>eudicotyledons</taxon>
        <taxon>Gunneridae</taxon>
        <taxon>Pentapetalae</taxon>
        <taxon>rosids</taxon>
        <taxon>fabids</taxon>
        <taxon>Rosales</taxon>
        <taxon>Rosaceae</taxon>
        <taxon>Rosoideae</taxon>
        <taxon>Rosoideae incertae sedis</taxon>
        <taxon>Rubus</taxon>
    </lineage>
</organism>
<dbReference type="EMBL" id="JBEDUW010000004">
    <property type="protein sequence ID" value="KAK9935309.1"/>
    <property type="molecule type" value="Genomic_DNA"/>
</dbReference>
<dbReference type="Pfam" id="PF01535">
    <property type="entry name" value="PPR"/>
    <property type="match status" value="2"/>
</dbReference>
<dbReference type="InterPro" id="IPR002885">
    <property type="entry name" value="PPR_rpt"/>
</dbReference>
<dbReference type="GO" id="GO:0009451">
    <property type="term" value="P:RNA modification"/>
    <property type="evidence" value="ECO:0007669"/>
    <property type="project" value="InterPro"/>
</dbReference>
<dbReference type="PANTHER" id="PTHR47926">
    <property type="entry name" value="PENTATRICOPEPTIDE REPEAT-CONTAINING PROTEIN"/>
    <property type="match status" value="1"/>
</dbReference>
<dbReference type="Proteomes" id="UP001457282">
    <property type="component" value="Unassembled WGS sequence"/>
</dbReference>
<evidence type="ECO:0000313" key="3">
    <source>
        <dbReference type="EMBL" id="KAK9935309.1"/>
    </source>
</evidence>
<dbReference type="InterPro" id="IPR011990">
    <property type="entry name" value="TPR-like_helical_dom_sf"/>
</dbReference>
<dbReference type="Gene3D" id="1.25.40.10">
    <property type="entry name" value="Tetratricopeptide repeat domain"/>
    <property type="match status" value="1"/>
</dbReference>
<evidence type="ECO:0000256" key="1">
    <source>
        <dbReference type="ARBA" id="ARBA00022737"/>
    </source>
</evidence>